<keyword evidence="1" id="KW-0479">Metal-binding</keyword>
<gene>
    <name evidence="9" type="ORF">B0T11DRAFT_114338</name>
</gene>
<dbReference type="PANTHER" id="PTHR24388:SF53">
    <property type="entry name" value="CHORION TRANSCRIPTION FACTOR CF2-RELATED"/>
    <property type="match status" value="1"/>
</dbReference>
<comment type="caution">
    <text evidence="9">The sequence shown here is derived from an EMBL/GenBank/DDBJ whole genome shotgun (WGS) entry which is preliminary data.</text>
</comment>
<dbReference type="AlphaFoldDB" id="A0A8K0TCX5"/>
<dbReference type="SUPFAM" id="SSF57667">
    <property type="entry name" value="beta-beta-alpha zinc fingers"/>
    <property type="match status" value="1"/>
</dbReference>
<accession>A0A8K0TCX5</accession>
<dbReference type="PROSITE" id="PS00028">
    <property type="entry name" value="ZINC_FINGER_C2H2_1"/>
    <property type="match status" value="2"/>
</dbReference>
<dbReference type="PROSITE" id="PS50157">
    <property type="entry name" value="ZINC_FINGER_C2H2_2"/>
    <property type="match status" value="2"/>
</dbReference>
<name>A0A8K0TCX5_9PEZI</name>
<dbReference type="Gene3D" id="3.30.160.60">
    <property type="entry name" value="Classic Zinc Finger"/>
    <property type="match status" value="1"/>
</dbReference>
<organism evidence="9 10">
    <name type="scientific">Plectosphaerella cucumerina</name>
    <dbReference type="NCBI Taxonomy" id="40658"/>
    <lineage>
        <taxon>Eukaryota</taxon>
        <taxon>Fungi</taxon>
        <taxon>Dikarya</taxon>
        <taxon>Ascomycota</taxon>
        <taxon>Pezizomycotina</taxon>
        <taxon>Sordariomycetes</taxon>
        <taxon>Hypocreomycetidae</taxon>
        <taxon>Glomerellales</taxon>
        <taxon>Plectosphaerellaceae</taxon>
        <taxon>Plectosphaerella</taxon>
    </lineage>
</organism>
<dbReference type="Proteomes" id="UP000813385">
    <property type="component" value="Unassembled WGS sequence"/>
</dbReference>
<dbReference type="SMART" id="SM00355">
    <property type="entry name" value="ZnF_C2H2"/>
    <property type="match status" value="2"/>
</dbReference>
<feature type="region of interest" description="Disordered" evidence="7">
    <location>
        <begin position="478"/>
        <end position="506"/>
    </location>
</feature>
<keyword evidence="10" id="KW-1185">Reference proteome</keyword>
<dbReference type="GO" id="GO:0000978">
    <property type="term" value="F:RNA polymerase II cis-regulatory region sequence-specific DNA binding"/>
    <property type="evidence" value="ECO:0007669"/>
    <property type="project" value="TreeGrafter"/>
</dbReference>
<keyword evidence="3 6" id="KW-0863">Zinc-finger</keyword>
<evidence type="ECO:0000259" key="8">
    <source>
        <dbReference type="PROSITE" id="PS50157"/>
    </source>
</evidence>
<evidence type="ECO:0000256" key="3">
    <source>
        <dbReference type="ARBA" id="ARBA00022771"/>
    </source>
</evidence>
<dbReference type="InterPro" id="IPR050527">
    <property type="entry name" value="Snail/Krueppel_Znf"/>
</dbReference>
<reference evidence="9" key="1">
    <citation type="journal article" date="2021" name="Nat. Commun.">
        <title>Genetic determinants of endophytism in the Arabidopsis root mycobiome.</title>
        <authorList>
            <person name="Mesny F."/>
            <person name="Miyauchi S."/>
            <person name="Thiergart T."/>
            <person name="Pickel B."/>
            <person name="Atanasova L."/>
            <person name="Karlsson M."/>
            <person name="Huettel B."/>
            <person name="Barry K.W."/>
            <person name="Haridas S."/>
            <person name="Chen C."/>
            <person name="Bauer D."/>
            <person name="Andreopoulos W."/>
            <person name="Pangilinan J."/>
            <person name="LaButti K."/>
            <person name="Riley R."/>
            <person name="Lipzen A."/>
            <person name="Clum A."/>
            <person name="Drula E."/>
            <person name="Henrissat B."/>
            <person name="Kohler A."/>
            <person name="Grigoriev I.V."/>
            <person name="Martin F.M."/>
            <person name="Hacquard S."/>
        </authorList>
    </citation>
    <scope>NUCLEOTIDE SEQUENCE</scope>
    <source>
        <strain evidence="9">MPI-CAGE-AT-0016</strain>
    </source>
</reference>
<evidence type="ECO:0000256" key="7">
    <source>
        <dbReference type="SAM" id="MobiDB-lite"/>
    </source>
</evidence>
<evidence type="ECO:0000256" key="2">
    <source>
        <dbReference type="ARBA" id="ARBA00022737"/>
    </source>
</evidence>
<dbReference type="GO" id="GO:0000981">
    <property type="term" value="F:DNA-binding transcription factor activity, RNA polymerase II-specific"/>
    <property type="evidence" value="ECO:0007669"/>
    <property type="project" value="TreeGrafter"/>
</dbReference>
<dbReference type="Pfam" id="PF00096">
    <property type="entry name" value="zf-C2H2"/>
    <property type="match status" value="2"/>
</dbReference>
<feature type="domain" description="C2H2-type" evidence="8">
    <location>
        <begin position="385"/>
        <end position="407"/>
    </location>
</feature>
<dbReference type="GO" id="GO:0008270">
    <property type="term" value="F:zinc ion binding"/>
    <property type="evidence" value="ECO:0007669"/>
    <property type="project" value="UniProtKB-KW"/>
</dbReference>
<evidence type="ECO:0000256" key="5">
    <source>
        <dbReference type="ARBA" id="ARBA00023242"/>
    </source>
</evidence>
<feature type="domain" description="C2H2-type" evidence="8">
    <location>
        <begin position="357"/>
        <end position="385"/>
    </location>
</feature>
<proteinExistence type="predicted"/>
<sequence>MGFLPDQTSLASWPRAYVSRTPEIGCLSQLSHTILFKAVRWASRSWLVKDQNIFISSSPSNAFGSYPPLLPCQLNHPQLGFREYLRKHYPDLIGSRLPAIHLELGRLARRFKYKQEVESKLEEVRRQMELLLSTTDVESNLLERIIVYLLLYSFSIRLETITEFPRGIRHLCTTMPWTIWPSLVVLWGVCWMFAVYSPSSEKRPFSALSDPEQPWYEFFDGQLYGSQDDFSIGGVAFAYPSLSSGHFVLNDIYGAAAPAQSSLPSSALINGAPQLGFGQTSCPSMISEAVMSIDAPLDFMDPRAIHIGDLPEAEVAPVQADTTVPEDNSQQGPHADSSSGVISENTEIGNTVAGVRYTCQICGKSYSRPASLTRHVNSEHRSVRHRCSQCPKTYDRRDNMKRHEKTHGVTARGSSSRRPSMPRHAQLPGPAQPRPMGVSKLSGKKVHPVSSLVEEIDLIRRRSDRKRELDIHEAIQRYLKVSGEQEEGDEEDEEEEGHVEPDEEDV</sequence>
<evidence type="ECO:0000256" key="4">
    <source>
        <dbReference type="ARBA" id="ARBA00022833"/>
    </source>
</evidence>
<keyword evidence="5" id="KW-0539">Nucleus</keyword>
<dbReference type="EMBL" id="JAGPXD010000004">
    <property type="protein sequence ID" value="KAH7359337.1"/>
    <property type="molecule type" value="Genomic_DNA"/>
</dbReference>
<evidence type="ECO:0000256" key="1">
    <source>
        <dbReference type="ARBA" id="ARBA00022723"/>
    </source>
</evidence>
<feature type="compositionally biased region" description="Low complexity" evidence="7">
    <location>
        <begin position="412"/>
        <end position="423"/>
    </location>
</feature>
<keyword evidence="2" id="KW-0677">Repeat</keyword>
<evidence type="ECO:0000256" key="6">
    <source>
        <dbReference type="PROSITE-ProRule" id="PRU00042"/>
    </source>
</evidence>
<dbReference type="InterPro" id="IPR013087">
    <property type="entry name" value="Znf_C2H2_type"/>
</dbReference>
<dbReference type="InterPro" id="IPR036236">
    <property type="entry name" value="Znf_C2H2_sf"/>
</dbReference>
<dbReference type="FunFam" id="3.30.160.60:FF:000100">
    <property type="entry name" value="Zinc finger 45-like"/>
    <property type="match status" value="1"/>
</dbReference>
<dbReference type="OrthoDB" id="5305647at2759"/>
<feature type="compositionally biased region" description="Acidic residues" evidence="7">
    <location>
        <begin position="484"/>
        <end position="506"/>
    </location>
</feature>
<feature type="region of interest" description="Disordered" evidence="7">
    <location>
        <begin position="383"/>
        <end position="447"/>
    </location>
</feature>
<dbReference type="PANTHER" id="PTHR24388">
    <property type="entry name" value="ZINC FINGER PROTEIN"/>
    <property type="match status" value="1"/>
</dbReference>
<feature type="region of interest" description="Disordered" evidence="7">
    <location>
        <begin position="321"/>
        <end position="344"/>
    </location>
</feature>
<protein>
    <recommendedName>
        <fullName evidence="8">C2H2-type domain-containing protein</fullName>
    </recommendedName>
</protein>
<keyword evidence="4" id="KW-0862">Zinc</keyword>
<evidence type="ECO:0000313" key="9">
    <source>
        <dbReference type="EMBL" id="KAH7359337.1"/>
    </source>
</evidence>
<evidence type="ECO:0000313" key="10">
    <source>
        <dbReference type="Proteomes" id="UP000813385"/>
    </source>
</evidence>